<dbReference type="Gene3D" id="3.40.630.30">
    <property type="match status" value="1"/>
</dbReference>
<gene>
    <name evidence="3" type="ORF">CDES_11600</name>
</gene>
<protein>
    <submittedName>
        <fullName evidence="3">Acetyltransferase</fullName>
    </submittedName>
</protein>
<sequence>MSEKAKNIEVVHNEGQKRFVITVDGTPAGFASYLDGPDFRNFNHTVIKPEFRGQGLSAPLIKFALDDARESGIRIHDACSAVAGYIQKHPEYKELKS</sequence>
<keyword evidence="3" id="KW-0808">Transferase</keyword>
<dbReference type="PATRIC" id="fig|931089.4.peg.2345"/>
<keyword evidence="4" id="KW-1185">Reference proteome</keyword>
<dbReference type="Pfam" id="PF14542">
    <property type="entry name" value="Acetyltransf_CG"/>
    <property type="match status" value="1"/>
</dbReference>
<dbReference type="KEGG" id="cdx:CDES_11600"/>
<dbReference type="InterPro" id="IPR031165">
    <property type="entry name" value="GNAT_YJDJ"/>
</dbReference>
<name>A0A0M3QA10_9CORY</name>
<dbReference type="GO" id="GO:0016747">
    <property type="term" value="F:acyltransferase activity, transferring groups other than amino-acyl groups"/>
    <property type="evidence" value="ECO:0007669"/>
    <property type="project" value="InterPro"/>
</dbReference>
<dbReference type="PANTHER" id="PTHR31435:SF10">
    <property type="entry name" value="BSR4717 PROTEIN"/>
    <property type="match status" value="1"/>
</dbReference>
<dbReference type="STRING" id="931089.CDES_11600"/>
<evidence type="ECO:0000313" key="3">
    <source>
        <dbReference type="EMBL" id="ALC06679.1"/>
    </source>
</evidence>
<dbReference type="AlphaFoldDB" id="A0A0M3QA10"/>
<evidence type="ECO:0000259" key="1">
    <source>
        <dbReference type="PROSITE" id="PS51186"/>
    </source>
</evidence>
<dbReference type="InterPro" id="IPR016181">
    <property type="entry name" value="Acyl_CoA_acyltransferase"/>
</dbReference>
<dbReference type="SUPFAM" id="SSF55729">
    <property type="entry name" value="Acyl-CoA N-acyltransferases (Nat)"/>
    <property type="match status" value="1"/>
</dbReference>
<feature type="domain" description="N-acetyltransferase" evidence="2">
    <location>
        <begin position="11"/>
        <end position="97"/>
    </location>
</feature>
<organism evidence="3 4">
    <name type="scientific">Corynebacterium deserti GIMN1.010</name>
    <dbReference type="NCBI Taxonomy" id="931089"/>
    <lineage>
        <taxon>Bacteria</taxon>
        <taxon>Bacillati</taxon>
        <taxon>Actinomycetota</taxon>
        <taxon>Actinomycetes</taxon>
        <taxon>Mycobacteriales</taxon>
        <taxon>Corynebacteriaceae</taxon>
        <taxon>Corynebacterium</taxon>
    </lineage>
</organism>
<dbReference type="CDD" id="cd04301">
    <property type="entry name" value="NAT_SF"/>
    <property type="match status" value="1"/>
</dbReference>
<dbReference type="Proteomes" id="UP000068067">
    <property type="component" value="Chromosome"/>
</dbReference>
<feature type="domain" description="N-acetyltransferase" evidence="1">
    <location>
        <begin position="1"/>
        <end position="97"/>
    </location>
</feature>
<reference evidence="3 4" key="1">
    <citation type="submission" date="2014-08" db="EMBL/GenBank/DDBJ databases">
        <title>Complete genome sequence of Corynebacterium deserti GIMN1.010 (=DSM 45689), isolated from desert sand in western China.</title>
        <authorList>
            <person name="Ruckert C."/>
            <person name="Albersmeier A."/>
            <person name="Kalinowski J."/>
        </authorList>
    </citation>
    <scope>NUCLEOTIDE SEQUENCE [LARGE SCALE GENOMIC DNA]</scope>
    <source>
        <strain evidence="3 4">GIMN1.010</strain>
    </source>
</reference>
<dbReference type="RefSeq" id="WP_053545589.1">
    <property type="nucleotide sequence ID" value="NZ_CP009220.1"/>
</dbReference>
<dbReference type="PANTHER" id="PTHR31435">
    <property type="entry name" value="PROTEIN NATD1"/>
    <property type="match status" value="1"/>
</dbReference>
<dbReference type="PROSITE" id="PS51729">
    <property type="entry name" value="GNAT_YJDJ"/>
    <property type="match status" value="1"/>
</dbReference>
<dbReference type="OrthoDB" id="5405911at2"/>
<accession>A0A0M3QA10</accession>
<evidence type="ECO:0000313" key="4">
    <source>
        <dbReference type="Proteomes" id="UP000068067"/>
    </source>
</evidence>
<dbReference type="InterPro" id="IPR045057">
    <property type="entry name" value="Gcn5-rel_NAT"/>
</dbReference>
<dbReference type="PROSITE" id="PS51186">
    <property type="entry name" value="GNAT"/>
    <property type="match status" value="1"/>
</dbReference>
<dbReference type="InterPro" id="IPR000182">
    <property type="entry name" value="GNAT_dom"/>
</dbReference>
<proteinExistence type="predicted"/>
<evidence type="ECO:0000259" key="2">
    <source>
        <dbReference type="PROSITE" id="PS51729"/>
    </source>
</evidence>
<dbReference type="EMBL" id="CP009220">
    <property type="protein sequence ID" value="ALC06679.1"/>
    <property type="molecule type" value="Genomic_DNA"/>
</dbReference>